<comment type="caution">
    <text evidence="2">The sequence shown here is derived from an EMBL/GenBank/DDBJ whole genome shotgun (WGS) entry which is preliminary data.</text>
</comment>
<dbReference type="RefSeq" id="WP_012450347.1">
    <property type="nucleotide sequence ID" value="NZ_CP010520.1"/>
</dbReference>
<dbReference type="Proteomes" id="UP000476820">
    <property type="component" value="Unassembled WGS sequence"/>
</dbReference>
<dbReference type="EMBL" id="SWOV01000018">
    <property type="protein sequence ID" value="NFF87894.1"/>
    <property type="molecule type" value="Genomic_DNA"/>
</dbReference>
<dbReference type="GO" id="GO:0016740">
    <property type="term" value="F:transferase activity"/>
    <property type="evidence" value="ECO:0007669"/>
    <property type="project" value="UniProtKB-KW"/>
</dbReference>
<dbReference type="SUPFAM" id="SSF56112">
    <property type="entry name" value="Protein kinase-like (PK-like)"/>
    <property type="match status" value="1"/>
</dbReference>
<evidence type="ECO:0000259" key="1">
    <source>
        <dbReference type="Pfam" id="PF01636"/>
    </source>
</evidence>
<evidence type="ECO:0000313" key="5">
    <source>
        <dbReference type="Proteomes" id="UP000476820"/>
    </source>
</evidence>
<feature type="domain" description="Aminoglycoside phosphotransferase" evidence="1">
    <location>
        <begin position="34"/>
        <end position="264"/>
    </location>
</feature>
<organism evidence="2 5">
    <name type="scientific">Clostridium botulinum</name>
    <dbReference type="NCBI Taxonomy" id="1491"/>
    <lineage>
        <taxon>Bacteria</taxon>
        <taxon>Bacillati</taxon>
        <taxon>Bacillota</taxon>
        <taxon>Clostridia</taxon>
        <taxon>Eubacteriales</taxon>
        <taxon>Clostridiaceae</taxon>
        <taxon>Clostridium</taxon>
    </lineage>
</organism>
<keyword evidence="2" id="KW-0808">Transferase</keyword>
<dbReference type="PANTHER" id="PTHR21310">
    <property type="entry name" value="AMINOGLYCOSIDE PHOSPHOTRANSFERASE-RELATED-RELATED"/>
    <property type="match status" value="1"/>
</dbReference>
<dbReference type="Gene3D" id="3.90.1200.10">
    <property type="match status" value="1"/>
</dbReference>
<protein>
    <submittedName>
        <fullName evidence="2">Aminoglycoside phosphotransferase family protein</fullName>
    </submittedName>
</protein>
<evidence type="ECO:0000313" key="2">
    <source>
        <dbReference type="EMBL" id="NFF87894.1"/>
    </source>
</evidence>
<evidence type="ECO:0000313" key="3">
    <source>
        <dbReference type="EMBL" id="NFN35277.1"/>
    </source>
</evidence>
<dbReference type="InterPro" id="IPR002575">
    <property type="entry name" value="Aminoglycoside_PTrfase"/>
</dbReference>
<accession>A0A0L9YAY3</accession>
<dbReference type="Pfam" id="PF01636">
    <property type="entry name" value="APH"/>
    <property type="match status" value="1"/>
</dbReference>
<dbReference type="EMBL" id="SWVK01000011">
    <property type="protein sequence ID" value="NFN35277.1"/>
    <property type="molecule type" value="Genomic_DNA"/>
</dbReference>
<dbReference type="OrthoDB" id="9800774at2"/>
<name>A0A0L9YAY3_CLOBO</name>
<dbReference type="Proteomes" id="UP000473681">
    <property type="component" value="Unassembled WGS sequence"/>
</dbReference>
<evidence type="ECO:0000313" key="4">
    <source>
        <dbReference type="Proteomes" id="UP000473681"/>
    </source>
</evidence>
<gene>
    <name evidence="2" type="ORF">FC774_08440</name>
    <name evidence="3" type="ORF">FDB51_09055</name>
</gene>
<reference evidence="4 5" key="1">
    <citation type="submission" date="2019-04" db="EMBL/GenBank/DDBJ databases">
        <title>Genome sequencing of Clostridium botulinum Groups I-IV and Clostridium butyricum.</title>
        <authorList>
            <person name="Brunt J."/>
            <person name="Van Vliet A.H.M."/>
            <person name="Stringer S.C."/>
            <person name="Carter A.T."/>
            <person name="Peck M.W."/>
        </authorList>
    </citation>
    <scope>NUCLEOTIDE SEQUENCE [LARGE SCALE GENOMIC DNA]</scope>
    <source>
        <strain evidence="2 5">1605</strain>
        <strain evidence="3 4">CB-K-33E</strain>
    </source>
</reference>
<proteinExistence type="predicted"/>
<dbReference type="InterPro" id="IPR011009">
    <property type="entry name" value="Kinase-like_dom_sf"/>
</dbReference>
<dbReference type="InterPro" id="IPR051678">
    <property type="entry name" value="AGP_Transferase"/>
</dbReference>
<sequence length="315" mass="36910">MEYNWERSIPFLHIDLDIAKELFKKTLLNEEVNTIVPINEGCRSSNYILETNNKNKYILKIFPECDCYYERENNLLNLLKNHILVQKVYLISSSSIIKNKTFGIYEYIDGVNLGKAIRGKFKINGSLIKELAITLAEIHKFKYKECGKLDKNLKIIHKLSPLYKLYEENMGINFRNRLGNDVVKKINYIINDNKEILLNLDKNISLIHGDFQGTNIIVKDNKISAIIDWEFSMAGNPLIDIGQLFRYENCFSDNLIKIFEKQYNKCSDSKLINEWYKISKLIDLISLIKLINTKEEMPTKHKEIKKLIINTLELF</sequence>
<dbReference type="AlphaFoldDB" id="A0A0L9YAY3"/>